<dbReference type="AlphaFoldDB" id="A0AAW7T4V9"/>
<organism evidence="1 2">
    <name type="scientific">Burkholderia vietnamiensis</name>
    <dbReference type="NCBI Taxonomy" id="60552"/>
    <lineage>
        <taxon>Bacteria</taxon>
        <taxon>Pseudomonadati</taxon>
        <taxon>Pseudomonadota</taxon>
        <taxon>Betaproteobacteria</taxon>
        <taxon>Burkholderiales</taxon>
        <taxon>Burkholderiaceae</taxon>
        <taxon>Burkholderia</taxon>
        <taxon>Burkholderia cepacia complex</taxon>
    </lineage>
</organism>
<dbReference type="SUPFAM" id="SSF103370">
    <property type="entry name" value="NinB"/>
    <property type="match status" value="1"/>
</dbReference>
<protein>
    <submittedName>
        <fullName evidence="1">Recombination protein NinB</fullName>
    </submittedName>
</protein>
<dbReference type="EMBL" id="JAUJRV010000008">
    <property type="protein sequence ID" value="MDN7795858.1"/>
    <property type="molecule type" value="Genomic_DNA"/>
</dbReference>
<evidence type="ECO:0000313" key="1">
    <source>
        <dbReference type="EMBL" id="MDN7795858.1"/>
    </source>
</evidence>
<dbReference type="RefSeq" id="WP_301788505.1">
    <property type="nucleotide sequence ID" value="NZ_JAUJRV010000008.1"/>
</dbReference>
<name>A0AAW7T4V9_BURVI</name>
<dbReference type="Pfam" id="PF05772">
    <property type="entry name" value="NinB"/>
    <property type="match status" value="1"/>
</dbReference>
<dbReference type="Gene3D" id="1.10.3790.10">
    <property type="entry name" value="NinB"/>
    <property type="match status" value="1"/>
</dbReference>
<dbReference type="Proteomes" id="UP001171620">
    <property type="component" value="Unassembled WGS sequence"/>
</dbReference>
<accession>A0AAW7T4V9</accession>
<gene>
    <name evidence="1" type="ORF">QZM33_13030</name>
</gene>
<dbReference type="InterPro" id="IPR008711">
    <property type="entry name" value="Recombinase_NinB"/>
</dbReference>
<sequence>MTAALYREFTLRDGGIWTHVVAFVRANAQAFAERGEPLRVIVTAEEKQRNALQNRLYWGAILKAVAEQAWVDGRQFDKDAWHEYFARKFGVCDELVLPDGEIILRRKSTTQMTVGEFSEYLNQIQAYAAAELGVEFC</sequence>
<reference evidence="1" key="1">
    <citation type="submission" date="2023-07" db="EMBL/GenBank/DDBJ databases">
        <title>A collection of bacterial strains from the Burkholderia cepacia Research Laboratory and Repository.</title>
        <authorList>
            <person name="Lipuma J."/>
            <person name="Spilker T."/>
            <person name="Caverly L."/>
        </authorList>
    </citation>
    <scope>NUCLEOTIDE SEQUENCE</scope>
    <source>
        <strain evidence="1">AU44268</strain>
    </source>
</reference>
<comment type="caution">
    <text evidence="1">The sequence shown here is derived from an EMBL/GenBank/DDBJ whole genome shotgun (WGS) entry which is preliminary data.</text>
</comment>
<dbReference type="InterPro" id="IPR036619">
    <property type="entry name" value="NinB_sf"/>
</dbReference>
<proteinExistence type="predicted"/>
<evidence type="ECO:0000313" key="2">
    <source>
        <dbReference type="Proteomes" id="UP001171620"/>
    </source>
</evidence>